<dbReference type="InterPro" id="IPR045341">
    <property type="entry name" value="DUF6532"/>
</dbReference>
<reference evidence="3" key="1">
    <citation type="submission" date="2023-03" db="EMBL/GenBank/DDBJ databases">
        <title>Massive genome expansion in bonnet fungi (Mycena s.s.) driven by repeated elements and novel gene families across ecological guilds.</title>
        <authorList>
            <consortium name="Lawrence Berkeley National Laboratory"/>
            <person name="Harder C.B."/>
            <person name="Miyauchi S."/>
            <person name="Viragh M."/>
            <person name="Kuo A."/>
            <person name="Thoen E."/>
            <person name="Andreopoulos B."/>
            <person name="Lu D."/>
            <person name="Skrede I."/>
            <person name="Drula E."/>
            <person name="Henrissat B."/>
            <person name="Morin E."/>
            <person name="Kohler A."/>
            <person name="Barry K."/>
            <person name="LaButti K."/>
            <person name="Morin E."/>
            <person name="Salamov A."/>
            <person name="Lipzen A."/>
            <person name="Mereny Z."/>
            <person name="Hegedus B."/>
            <person name="Baldrian P."/>
            <person name="Stursova M."/>
            <person name="Weitz H."/>
            <person name="Taylor A."/>
            <person name="Grigoriev I.V."/>
            <person name="Nagy L.G."/>
            <person name="Martin F."/>
            <person name="Kauserud H."/>
        </authorList>
    </citation>
    <scope>NUCLEOTIDE SEQUENCE</scope>
    <source>
        <strain evidence="3">9144</strain>
    </source>
</reference>
<dbReference type="Proteomes" id="UP001219525">
    <property type="component" value="Unassembled WGS sequence"/>
</dbReference>
<sequence>MVHSLSNDETDPVDVPPRKKSRKEPNARSIVGVAPDRQPVLELAYTYIQLKVLTDPSKTWLHGRPELALATQEAFDWALNQMQVQPDLFEPVTHLEQDLCRERIYGARGELKELARLIAASDSKNGDGFGFMVCSVKATKEEQERIAGLNRALVETLTHKSAFCFEDPLDRTMKGSMYQHTSIGAAVNKGVYDGLVSYGMQYPDYFDDSLFRVDPTQEDVSHKPTLSLVLLALIVTALRAAIMEWSSGHFIPETFSRKIYKPHFDRELKVLREWRDYTSNATIIPGGGPVRKAPASFLTRTLQETLLAEARANVLKDVVAPVPSVVPMDASDFALNQ</sequence>
<protein>
    <recommendedName>
        <fullName evidence="2">DUF6532 domain-containing protein</fullName>
    </recommendedName>
</protein>
<feature type="domain" description="DUF6532" evidence="2">
    <location>
        <begin position="93"/>
        <end position="274"/>
    </location>
</feature>
<proteinExistence type="predicted"/>
<dbReference type="EMBL" id="JARJCW010000035">
    <property type="protein sequence ID" value="KAJ7207890.1"/>
    <property type="molecule type" value="Genomic_DNA"/>
</dbReference>
<organism evidence="3 4">
    <name type="scientific">Mycena pura</name>
    <dbReference type="NCBI Taxonomy" id="153505"/>
    <lineage>
        <taxon>Eukaryota</taxon>
        <taxon>Fungi</taxon>
        <taxon>Dikarya</taxon>
        <taxon>Basidiomycota</taxon>
        <taxon>Agaricomycotina</taxon>
        <taxon>Agaricomycetes</taxon>
        <taxon>Agaricomycetidae</taxon>
        <taxon>Agaricales</taxon>
        <taxon>Marasmiineae</taxon>
        <taxon>Mycenaceae</taxon>
        <taxon>Mycena</taxon>
    </lineage>
</organism>
<evidence type="ECO:0000259" key="2">
    <source>
        <dbReference type="Pfam" id="PF20149"/>
    </source>
</evidence>
<evidence type="ECO:0000313" key="3">
    <source>
        <dbReference type="EMBL" id="KAJ7207890.1"/>
    </source>
</evidence>
<comment type="caution">
    <text evidence="3">The sequence shown here is derived from an EMBL/GenBank/DDBJ whole genome shotgun (WGS) entry which is preliminary data.</text>
</comment>
<evidence type="ECO:0000313" key="4">
    <source>
        <dbReference type="Proteomes" id="UP001219525"/>
    </source>
</evidence>
<keyword evidence="4" id="KW-1185">Reference proteome</keyword>
<evidence type="ECO:0000256" key="1">
    <source>
        <dbReference type="SAM" id="MobiDB-lite"/>
    </source>
</evidence>
<accession>A0AAD6VEZ0</accession>
<feature type="region of interest" description="Disordered" evidence="1">
    <location>
        <begin position="1"/>
        <end position="31"/>
    </location>
</feature>
<dbReference type="AlphaFoldDB" id="A0AAD6VEZ0"/>
<dbReference type="Pfam" id="PF20149">
    <property type="entry name" value="DUF6532"/>
    <property type="match status" value="1"/>
</dbReference>
<gene>
    <name evidence="3" type="ORF">GGX14DRAFT_396094</name>
</gene>
<name>A0AAD6VEZ0_9AGAR</name>